<dbReference type="EMBL" id="JALLPB020000063">
    <property type="protein sequence ID" value="KAL3822509.1"/>
    <property type="molecule type" value="Genomic_DNA"/>
</dbReference>
<dbReference type="InterPro" id="IPR043519">
    <property type="entry name" value="NT_sf"/>
</dbReference>
<dbReference type="Gene3D" id="1.10.3210.10">
    <property type="entry name" value="Hypothetical protein af1432"/>
    <property type="match status" value="1"/>
</dbReference>
<keyword evidence="4" id="KW-1185">Reference proteome</keyword>
<dbReference type="InterPro" id="IPR007685">
    <property type="entry name" value="RelA_SpoT"/>
</dbReference>
<protein>
    <recommendedName>
        <fullName evidence="2">RelA/SpoT domain-containing protein</fullName>
    </recommendedName>
</protein>
<feature type="compositionally biased region" description="Basic residues" evidence="1">
    <location>
        <begin position="47"/>
        <end position="56"/>
    </location>
</feature>
<sequence length="827" mass="93183">MKARKYKVQSAINSMESHDFDAIGEEIKRVKSSQCNSKSIRIGSEKTRKRRKKNGRRSLPPKLPEDAIPRQSRRAAKSCYGEDASEKMPPWLALYEGEDLSPQYFPRDESQSLSLMEPIRDDSTSKLQRLRLALNGIFHQRSTTDALNAAGYFPEAIPYFTEREINDVMDAIRVASHGSSNLMGGCAEFLYLMLTLEEESMLNNEMLISESWDDDDIGSVDDGWEKGAGGQGRPTPLTINTRDVLIAASFHYCDCVRARKAGVYDYARKTMEASLDIRIQNELDEKRQLWLPSGVEALVEKNGDALRSAKQEEVEPPIADLKQMRVNTAQGKKSTIDDYGEEPMKIAAGAARLKRAEIMATTVNSNGSLISRGVMNKSSDDAEILRSFLLSLSEDWRSLVIRGAACLYRLKGIDEEYTRNSASELGVNVSTRSGVLRKTNISVARDAFRVYAPLAQRLGMQRLKTELENTAFRILYPRQYSAASSLYNRDMDEMKSIVQVLSSRIEQLLKSDSVFTGQTKDVSVTSRVKEPYSLWKKMIRFRKEAADTKTKAADDPHELSPPSLKWIPDVIAFRVVLRALRLSPLEDDESLRTREKMLCYYAMQLISDVWPASSRNEAKDYIKNPKPNGYQSLHYTASLMIAGEEWPFEVQIRSEEMHRIAEFGVAAHWDYKLQSKSTISLPDEHLSNGNTAMIARRSDIQPVEEKVDNAKVIEIPSSEPQRGRIASYIDALTSSRETIVQNNLFFFISSTKSALDGKIVSIDPSASTVADVLKKYGAKMYERLIDDVSAVNLGIFRNGVTIISLEEELRNGDVLTLPPFIIDYMTF</sequence>
<dbReference type="Proteomes" id="UP001530377">
    <property type="component" value="Unassembled WGS sequence"/>
</dbReference>
<evidence type="ECO:0000259" key="2">
    <source>
        <dbReference type="SMART" id="SM00954"/>
    </source>
</evidence>
<dbReference type="PANTHER" id="PTHR21262">
    <property type="entry name" value="GUANOSINE-3',5'-BIS DIPHOSPHATE 3'-PYROPHOSPHOHYDROLASE"/>
    <property type="match status" value="1"/>
</dbReference>
<dbReference type="Pfam" id="PF04607">
    <property type="entry name" value="RelA_SpoT"/>
    <property type="match status" value="1"/>
</dbReference>
<evidence type="ECO:0000313" key="3">
    <source>
        <dbReference type="EMBL" id="KAL3822509.1"/>
    </source>
</evidence>
<dbReference type="SUPFAM" id="SSF81301">
    <property type="entry name" value="Nucleotidyltransferase"/>
    <property type="match status" value="1"/>
</dbReference>
<name>A0ABD3SDB1_9STRA</name>
<reference evidence="3 4" key="1">
    <citation type="submission" date="2024-10" db="EMBL/GenBank/DDBJ databases">
        <title>Updated reference genomes for cyclostephanoid diatoms.</title>
        <authorList>
            <person name="Roberts W.R."/>
            <person name="Alverson A.J."/>
        </authorList>
    </citation>
    <scope>NUCLEOTIDE SEQUENCE [LARGE SCALE GENOMIC DNA]</scope>
    <source>
        <strain evidence="3 4">AJA228-03</strain>
    </source>
</reference>
<accession>A0ABD3SDB1</accession>
<dbReference type="Gene3D" id="3.30.460.10">
    <property type="entry name" value="Beta Polymerase, domain 2"/>
    <property type="match status" value="1"/>
</dbReference>
<dbReference type="SMART" id="SM00954">
    <property type="entry name" value="RelA_SpoT"/>
    <property type="match status" value="1"/>
</dbReference>
<dbReference type="SUPFAM" id="SSF109604">
    <property type="entry name" value="HD-domain/PDEase-like"/>
    <property type="match status" value="1"/>
</dbReference>
<gene>
    <name evidence="3" type="ORF">ACHAXA_001974</name>
</gene>
<dbReference type="CDD" id="cd05399">
    <property type="entry name" value="NT_Rel-Spo_like"/>
    <property type="match status" value="1"/>
</dbReference>
<proteinExistence type="predicted"/>
<evidence type="ECO:0000256" key="1">
    <source>
        <dbReference type="SAM" id="MobiDB-lite"/>
    </source>
</evidence>
<feature type="compositionally biased region" description="Basic and acidic residues" evidence="1">
    <location>
        <begin position="16"/>
        <end position="29"/>
    </location>
</feature>
<feature type="domain" description="RelA/SpoT" evidence="2">
    <location>
        <begin position="526"/>
        <end position="675"/>
    </location>
</feature>
<organism evidence="3 4">
    <name type="scientific">Cyclostephanos tholiformis</name>
    <dbReference type="NCBI Taxonomy" id="382380"/>
    <lineage>
        <taxon>Eukaryota</taxon>
        <taxon>Sar</taxon>
        <taxon>Stramenopiles</taxon>
        <taxon>Ochrophyta</taxon>
        <taxon>Bacillariophyta</taxon>
        <taxon>Coscinodiscophyceae</taxon>
        <taxon>Thalassiosirophycidae</taxon>
        <taxon>Stephanodiscales</taxon>
        <taxon>Stephanodiscaceae</taxon>
        <taxon>Cyclostephanos</taxon>
    </lineage>
</organism>
<evidence type="ECO:0000313" key="4">
    <source>
        <dbReference type="Proteomes" id="UP001530377"/>
    </source>
</evidence>
<dbReference type="AlphaFoldDB" id="A0ABD3SDB1"/>
<comment type="caution">
    <text evidence="3">The sequence shown here is derived from an EMBL/GenBank/DDBJ whole genome shotgun (WGS) entry which is preliminary data.</text>
</comment>
<dbReference type="PANTHER" id="PTHR21262:SF31">
    <property type="entry name" value="GTP PYROPHOSPHOKINASE"/>
    <property type="match status" value="1"/>
</dbReference>
<feature type="region of interest" description="Disordered" evidence="1">
    <location>
        <begin position="1"/>
        <end position="82"/>
    </location>
</feature>